<keyword evidence="2" id="KW-1185">Reference proteome</keyword>
<dbReference type="EMBL" id="JAMKPW020000038">
    <property type="protein sequence ID" value="KAK8200679.1"/>
    <property type="molecule type" value="Genomic_DNA"/>
</dbReference>
<name>A0ACC3S7N3_9PEZI</name>
<accession>A0ACC3S7N3</accession>
<dbReference type="Proteomes" id="UP001320706">
    <property type="component" value="Unassembled WGS sequence"/>
</dbReference>
<gene>
    <name evidence="1" type="ORF">M8818_005994</name>
</gene>
<evidence type="ECO:0000313" key="1">
    <source>
        <dbReference type="EMBL" id="KAK8200679.1"/>
    </source>
</evidence>
<reference evidence="1" key="1">
    <citation type="submission" date="2024-02" db="EMBL/GenBank/DDBJ databases">
        <title>Metagenome Assembled Genome of Zalaria obscura JY119.</title>
        <authorList>
            <person name="Vighnesh L."/>
            <person name="Jagadeeshwari U."/>
            <person name="Venkata Ramana C."/>
            <person name="Sasikala C."/>
        </authorList>
    </citation>
    <scope>NUCLEOTIDE SEQUENCE</scope>
    <source>
        <strain evidence="1">JY119</strain>
    </source>
</reference>
<proteinExistence type="predicted"/>
<comment type="caution">
    <text evidence="1">The sequence shown here is derived from an EMBL/GenBank/DDBJ whole genome shotgun (WGS) entry which is preliminary data.</text>
</comment>
<organism evidence="1 2">
    <name type="scientific">Zalaria obscura</name>
    <dbReference type="NCBI Taxonomy" id="2024903"/>
    <lineage>
        <taxon>Eukaryota</taxon>
        <taxon>Fungi</taxon>
        <taxon>Dikarya</taxon>
        <taxon>Ascomycota</taxon>
        <taxon>Pezizomycotina</taxon>
        <taxon>Dothideomycetes</taxon>
        <taxon>Dothideomycetidae</taxon>
        <taxon>Dothideales</taxon>
        <taxon>Zalariaceae</taxon>
        <taxon>Zalaria</taxon>
    </lineage>
</organism>
<sequence>MKPTLQRPQSSAPFLNVSIQDSSPTGFTPGYIFIAPYQAAKSGPYIYDKFGNLIWDGYGVVGSENAHDFRPCTYEGAPHLCMSQMNQQFGYGIGQAMIINSDYKPVATVNTGGNVPPADEHEFQLLNNGETAILSAYEVIPADLSYFNITTGQGWLSQGVFQEVNVTSGEVVFEWFSTNHVDPSATQILPNKTDVGGTGFTPASPFDYFHINSIDKAPSGNYLVSGRHVCTLYYINATDRSISWRLSFLGDSDFTLQGFNFSFQHDVRIVSENATSTILSIFDNASNGFTSTSAYSAGKVIALDHTANTATLLSETVFPGPEPLLSTSQGNTQLLSNGGVFHGWGDQAFVTEHAANGTAVLQAQFADGSAMNYRAFTSPWVSIPCCTVPDVYAYAHNSSAATSVYVSWNGATEVASWRVYGAQSVGEGTFSVLAEVPKQGFETFYQADVFYAWTLVEALAGDGTALRNSSFQPTFVPGATLAGVCGDAGCPVASAYSS</sequence>
<evidence type="ECO:0000313" key="2">
    <source>
        <dbReference type="Proteomes" id="UP001320706"/>
    </source>
</evidence>
<protein>
    <submittedName>
        <fullName evidence="1">Uncharacterized protein</fullName>
    </submittedName>
</protein>